<accession>A0ABX8MU98</accession>
<sequence length="125" mass="13119">MRTVVIAVAALAVLGLAGCGEGKRVEANKSASAAQVQPAQVSGAPQWDVLVGSELPQAVSDLTGWLIEHGIMSNVMVVDGKQRVLVGPFATQAEAEAKKAEVVEKLVKAKKRDIDVSVIEHHDAQ</sequence>
<reference evidence="1" key="1">
    <citation type="submission" date="2021-06" db="EMBL/GenBank/DDBJ databases">
        <title>Updating the genus Pseudomonas: Description of 43 new species and partition of the Pseudomonas putida group.</title>
        <authorList>
            <person name="Girard L."/>
            <person name="Lood C."/>
            <person name="Vandamme P."/>
            <person name="Rokni-Zadeh H."/>
            <person name="van Noort V."/>
            <person name="Hofte M."/>
            <person name="Lavigne R."/>
            <person name="De Mot R."/>
        </authorList>
    </citation>
    <scope>NUCLEOTIDE SEQUENCE</scope>
    <source>
        <strain evidence="1">CMR12a</strain>
    </source>
</reference>
<protein>
    <submittedName>
        <fullName evidence="1">SPOR domain-containing protein</fullName>
    </submittedName>
</protein>
<keyword evidence="2" id="KW-1185">Reference proteome</keyword>
<name>A0ABX8MU98_9PSED</name>
<dbReference type="Proteomes" id="UP000693952">
    <property type="component" value="Chromosome"/>
</dbReference>
<dbReference type="EMBL" id="CP077074">
    <property type="protein sequence ID" value="QXH42798.1"/>
    <property type="molecule type" value="Genomic_DNA"/>
</dbReference>
<gene>
    <name evidence="1" type="ORF">KSS89_11435</name>
</gene>
<evidence type="ECO:0000313" key="1">
    <source>
        <dbReference type="EMBL" id="QXH42798.1"/>
    </source>
</evidence>
<dbReference type="PROSITE" id="PS51257">
    <property type="entry name" value="PROKAR_LIPOPROTEIN"/>
    <property type="match status" value="1"/>
</dbReference>
<dbReference type="RefSeq" id="WP_068585744.1">
    <property type="nucleotide sequence ID" value="NZ_CP027706.1"/>
</dbReference>
<evidence type="ECO:0000313" key="2">
    <source>
        <dbReference type="Proteomes" id="UP000693952"/>
    </source>
</evidence>
<proteinExistence type="predicted"/>
<organism evidence="1 2">
    <name type="scientific">Pseudomonas sessilinigenes</name>
    <dbReference type="NCBI Taxonomy" id="658629"/>
    <lineage>
        <taxon>Bacteria</taxon>
        <taxon>Pseudomonadati</taxon>
        <taxon>Pseudomonadota</taxon>
        <taxon>Gammaproteobacteria</taxon>
        <taxon>Pseudomonadales</taxon>
        <taxon>Pseudomonadaceae</taxon>
        <taxon>Pseudomonas</taxon>
    </lineage>
</organism>